<dbReference type="OrthoDB" id="1753526at2"/>
<dbReference type="AlphaFoldDB" id="A0A0B3W0X2"/>
<sequence length="123" mass="14954">MEESIKEIISYYKNYLMKKIDSYMDKMKIISNEDIINYEKDAKNKFKTLEDLSSKYKLYDENYNEFMISMGRLALGIEQLDEFKIDNKSKDRIISQFLSLHELFEELEQINIMKDVYIWKFVN</sequence>
<accession>A0A0B3W0X2</accession>
<dbReference type="RefSeq" id="WP_039677999.1">
    <property type="nucleotide sequence ID" value="NZ_JAWGXO010000004.1"/>
</dbReference>
<evidence type="ECO:0000313" key="1">
    <source>
        <dbReference type="EMBL" id="KHS58794.1"/>
    </source>
</evidence>
<keyword evidence="2" id="KW-1185">Reference proteome</keyword>
<dbReference type="EMBL" id="JWHR01000008">
    <property type="protein sequence ID" value="KHS58794.1"/>
    <property type="molecule type" value="Genomic_DNA"/>
</dbReference>
<proteinExistence type="predicted"/>
<name>A0A0B3W0X2_9FIRM</name>
<comment type="caution">
    <text evidence="1">The sequence shown here is derived from an EMBL/GenBank/DDBJ whole genome shotgun (WGS) entry which is preliminary data.</text>
</comment>
<gene>
    <name evidence="1" type="ORF">QX51_00800</name>
</gene>
<protein>
    <submittedName>
        <fullName evidence="1">Uncharacterized protein</fullName>
    </submittedName>
</protein>
<evidence type="ECO:0000313" key="2">
    <source>
        <dbReference type="Proteomes" id="UP000031189"/>
    </source>
</evidence>
<dbReference type="Proteomes" id="UP000031189">
    <property type="component" value="Unassembled WGS sequence"/>
</dbReference>
<organism evidence="1 2">
    <name type="scientific">Terrisporobacter othiniensis</name>
    <dbReference type="NCBI Taxonomy" id="1577792"/>
    <lineage>
        <taxon>Bacteria</taxon>
        <taxon>Bacillati</taxon>
        <taxon>Bacillota</taxon>
        <taxon>Clostridia</taxon>
        <taxon>Peptostreptococcales</taxon>
        <taxon>Peptostreptococcaceae</taxon>
        <taxon>Terrisporobacter</taxon>
    </lineage>
</organism>
<reference evidence="1 2" key="1">
    <citation type="submission" date="2014-12" db="EMBL/GenBank/DDBJ databases">
        <title>Draft genome sequence of Terrisporobacter sp. 08-306576, isolated from the blood culture of a bacteremia patient.</title>
        <authorList>
            <person name="Lund L.C."/>
            <person name="Sydenham T.V."/>
            <person name="Hogh S.V."/>
            <person name="Skov M.N."/>
            <person name="Kemp M."/>
            <person name="Justesen U.S."/>
        </authorList>
    </citation>
    <scope>NUCLEOTIDE SEQUENCE [LARGE SCALE GENOMIC DNA]</scope>
    <source>
        <strain evidence="1 2">08-306576</strain>
    </source>
</reference>